<evidence type="ECO:0000313" key="2">
    <source>
        <dbReference type="Proteomes" id="UP000030401"/>
    </source>
</evidence>
<dbReference type="AlphaFoldDB" id="A0A0A5GBB3"/>
<dbReference type="STRING" id="1385512.N784_07365"/>
<dbReference type="Proteomes" id="UP000030401">
    <property type="component" value="Unassembled WGS sequence"/>
</dbReference>
<dbReference type="RefSeq" id="WP_036832043.1">
    <property type="nucleotide sequence ID" value="NZ_AVPG01000002.1"/>
</dbReference>
<dbReference type="InterPro" id="IPR009507">
    <property type="entry name" value="UPF0435"/>
</dbReference>
<proteinExistence type="predicted"/>
<dbReference type="eggNOG" id="COG4840">
    <property type="taxonomic scope" value="Bacteria"/>
</dbReference>
<dbReference type="Pfam" id="PF06569">
    <property type="entry name" value="DUF1128"/>
    <property type="match status" value="1"/>
</dbReference>
<keyword evidence="2" id="KW-1185">Reference proteome</keyword>
<dbReference type="EMBL" id="AVPG01000002">
    <property type="protein sequence ID" value="KGX88478.1"/>
    <property type="molecule type" value="Genomic_DNA"/>
</dbReference>
<comment type="caution">
    <text evidence="1">The sequence shown here is derived from an EMBL/GenBank/DDBJ whole genome shotgun (WGS) entry which is preliminary data.</text>
</comment>
<accession>A0A0A5GBB3</accession>
<organism evidence="1 2">
    <name type="scientific">Pontibacillus litoralis JSM 072002</name>
    <dbReference type="NCBI Taxonomy" id="1385512"/>
    <lineage>
        <taxon>Bacteria</taxon>
        <taxon>Bacillati</taxon>
        <taxon>Bacillota</taxon>
        <taxon>Bacilli</taxon>
        <taxon>Bacillales</taxon>
        <taxon>Bacillaceae</taxon>
        <taxon>Pontibacillus</taxon>
    </lineage>
</organism>
<protein>
    <submittedName>
        <fullName evidence="1">Uncharacterized protein</fullName>
    </submittedName>
</protein>
<sequence>MNLSEATNENLHYIIQQLAEQLQVVNRGLMDPEDYDLQHYDLLKEIYDIVQMKQQLSVSEIQTIVGELGKIRKA</sequence>
<name>A0A0A5GBB3_9BACI</name>
<dbReference type="OrthoDB" id="2361695at2"/>
<evidence type="ECO:0000313" key="1">
    <source>
        <dbReference type="EMBL" id="KGX88478.1"/>
    </source>
</evidence>
<gene>
    <name evidence="1" type="ORF">N784_07365</name>
</gene>
<reference evidence="1 2" key="1">
    <citation type="submission" date="2013-08" db="EMBL/GenBank/DDBJ databases">
        <authorList>
            <person name="Huang J."/>
            <person name="Wang G."/>
        </authorList>
    </citation>
    <scope>NUCLEOTIDE SEQUENCE [LARGE SCALE GENOMIC DNA]</scope>
    <source>
        <strain evidence="1 2">JSM 072002</strain>
    </source>
</reference>